<protein>
    <recommendedName>
        <fullName evidence="14">Peroxisomal trans-2-enoyl-CoA reductase</fullName>
        <ecNumber evidence="13">1.3.1.38</ecNumber>
    </recommendedName>
</protein>
<comment type="caution">
    <text evidence="21">The sequence shown here is derived from an EMBL/GenBank/DDBJ whole genome shotgun (WGS) entry which is preliminary data.</text>
</comment>
<keyword evidence="4" id="KW-0597">Phosphoprotein</keyword>
<comment type="catalytic activity">
    <reaction evidence="19">
        <text>(2E)-decenoyl-CoA + NADPH + H(+) = decanoyl-CoA + NADP(+)</text>
        <dbReference type="Rhea" id="RHEA:44960"/>
        <dbReference type="ChEBI" id="CHEBI:15378"/>
        <dbReference type="ChEBI" id="CHEBI:57783"/>
        <dbReference type="ChEBI" id="CHEBI:58349"/>
        <dbReference type="ChEBI" id="CHEBI:61406"/>
        <dbReference type="ChEBI" id="CHEBI:61430"/>
    </reaction>
    <physiologicalReaction direction="left-to-right" evidence="19">
        <dbReference type="Rhea" id="RHEA:44961"/>
    </physiologicalReaction>
</comment>
<dbReference type="Pfam" id="PF13561">
    <property type="entry name" value="adh_short_C2"/>
    <property type="match status" value="1"/>
</dbReference>
<evidence type="ECO:0000256" key="20">
    <source>
        <dbReference type="ARBA" id="ARBA00049559"/>
    </source>
</evidence>
<evidence type="ECO:0000256" key="15">
    <source>
        <dbReference type="ARBA" id="ARBA00047570"/>
    </source>
</evidence>
<evidence type="ECO:0000256" key="11">
    <source>
        <dbReference type="ARBA" id="ARBA00037124"/>
    </source>
</evidence>
<keyword evidence="9" id="KW-0576">Peroxisome</keyword>
<evidence type="ECO:0000256" key="16">
    <source>
        <dbReference type="ARBA" id="ARBA00048686"/>
    </source>
</evidence>
<dbReference type="GO" id="GO:0019166">
    <property type="term" value="F:trans-2-enoyl-CoA reductase (NADPH) activity"/>
    <property type="evidence" value="ECO:0007669"/>
    <property type="project" value="UniProtKB-EC"/>
</dbReference>
<dbReference type="Gene3D" id="3.40.50.720">
    <property type="entry name" value="NAD(P)-binding Rossmann-like Domain"/>
    <property type="match status" value="1"/>
</dbReference>
<evidence type="ECO:0000256" key="14">
    <source>
        <dbReference type="ARBA" id="ARBA00041063"/>
    </source>
</evidence>
<keyword evidence="6" id="KW-0521">NADP</keyword>
<dbReference type="SUPFAM" id="SSF51735">
    <property type="entry name" value="NAD(P)-binding Rossmann-fold domains"/>
    <property type="match status" value="1"/>
</dbReference>
<evidence type="ECO:0000256" key="10">
    <source>
        <dbReference type="ARBA" id="ARBA00023160"/>
    </source>
</evidence>
<dbReference type="InterPro" id="IPR036291">
    <property type="entry name" value="NAD(P)-bd_dom_sf"/>
</dbReference>
<evidence type="ECO:0000256" key="5">
    <source>
        <dbReference type="ARBA" id="ARBA00022832"/>
    </source>
</evidence>
<dbReference type="InterPro" id="IPR002347">
    <property type="entry name" value="SDR_fam"/>
</dbReference>
<keyword evidence="10" id="KW-0275">Fatty acid biosynthesis</keyword>
<evidence type="ECO:0000256" key="19">
    <source>
        <dbReference type="ARBA" id="ARBA00049386"/>
    </source>
</evidence>
<keyword evidence="3" id="KW-0444">Lipid biosynthesis</keyword>
<evidence type="ECO:0000256" key="3">
    <source>
        <dbReference type="ARBA" id="ARBA00022516"/>
    </source>
</evidence>
<evidence type="ECO:0000256" key="12">
    <source>
        <dbReference type="ARBA" id="ARBA00038622"/>
    </source>
</evidence>
<dbReference type="EC" id="1.3.1.38" evidence="13"/>
<dbReference type="PRINTS" id="PR00080">
    <property type="entry name" value="SDRFAMILY"/>
</dbReference>
<dbReference type="EMBL" id="VSWD01000003">
    <property type="protein sequence ID" value="KAK3106339.1"/>
    <property type="molecule type" value="Genomic_DNA"/>
</dbReference>
<keyword evidence="7" id="KW-0560">Oxidoreductase</keyword>
<evidence type="ECO:0000256" key="13">
    <source>
        <dbReference type="ARBA" id="ARBA00038849"/>
    </source>
</evidence>
<comment type="subcellular location">
    <subcellularLocation>
        <location evidence="1">Peroxisome</location>
    </subcellularLocation>
</comment>
<evidence type="ECO:0000256" key="2">
    <source>
        <dbReference type="ARBA" id="ARBA00005189"/>
    </source>
</evidence>
<evidence type="ECO:0000256" key="9">
    <source>
        <dbReference type="ARBA" id="ARBA00023140"/>
    </source>
</evidence>
<organism evidence="21 22">
    <name type="scientific">Pinctada imbricata</name>
    <name type="common">Atlantic pearl-oyster</name>
    <name type="synonym">Pinctada martensii</name>
    <dbReference type="NCBI Taxonomy" id="66713"/>
    <lineage>
        <taxon>Eukaryota</taxon>
        <taxon>Metazoa</taxon>
        <taxon>Spiralia</taxon>
        <taxon>Lophotrochozoa</taxon>
        <taxon>Mollusca</taxon>
        <taxon>Bivalvia</taxon>
        <taxon>Autobranchia</taxon>
        <taxon>Pteriomorphia</taxon>
        <taxon>Pterioida</taxon>
        <taxon>Pterioidea</taxon>
        <taxon>Pteriidae</taxon>
        <taxon>Pinctada</taxon>
    </lineage>
</organism>
<evidence type="ECO:0000256" key="8">
    <source>
        <dbReference type="ARBA" id="ARBA00023098"/>
    </source>
</evidence>
<dbReference type="PRINTS" id="PR00081">
    <property type="entry name" value="GDHRDH"/>
</dbReference>
<comment type="catalytic activity">
    <reaction evidence="20">
        <text>(2E)-octenoyl-CoA + NADPH + H(+) = octanoyl-CoA + NADP(+)</text>
        <dbReference type="Rhea" id="RHEA:44952"/>
        <dbReference type="ChEBI" id="CHEBI:15378"/>
        <dbReference type="ChEBI" id="CHEBI:57386"/>
        <dbReference type="ChEBI" id="CHEBI:57783"/>
        <dbReference type="ChEBI" id="CHEBI:58349"/>
        <dbReference type="ChEBI" id="CHEBI:62242"/>
    </reaction>
    <physiologicalReaction direction="left-to-right" evidence="20">
        <dbReference type="Rhea" id="RHEA:44953"/>
    </physiologicalReaction>
</comment>
<dbReference type="InterPro" id="IPR052388">
    <property type="entry name" value="Peroxisomal_t2-enoyl-CoA_red"/>
</dbReference>
<keyword evidence="8" id="KW-0443">Lipid metabolism</keyword>
<dbReference type="AlphaFoldDB" id="A0AA88YJU1"/>
<comment type="catalytic activity">
    <reaction evidence="16">
        <text>(2E)-tetradecenoyl-CoA + NADPH + H(+) = tetradecanoyl-CoA + NADP(+)</text>
        <dbReference type="Rhea" id="RHEA:44968"/>
        <dbReference type="ChEBI" id="CHEBI:15378"/>
        <dbReference type="ChEBI" id="CHEBI:57385"/>
        <dbReference type="ChEBI" id="CHEBI:57783"/>
        <dbReference type="ChEBI" id="CHEBI:58349"/>
        <dbReference type="ChEBI" id="CHEBI:61405"/>
    </reaction>
    <physiologicalReaction direction="left-to-right" evidence="16">
        <dbReference type="Rhea" id="RHEA:44969"/>
    </physiologicalReaction>
</comment>
<comment type="subunit">
    <text evidence="12">Interacts with PEX5, probably required to target it into peroxisomes.</text>
</comment>
<dbReference type="PANTHER" id="PTHR24317:SF7">
    <property type="entry name" value="PEROXISOMAL TRANS-2-ENOYL-COA REDUCTASE"/>
    <property type="match status" value="1"/>
</dbReference>
<dbReference type="GO" id="GO:0006633">
    <property type="term" value="P:fatty acid biosynthetic process"/>
    <property type="evidence" value="ECO:0007669"/>
    <property type="project" value="UniProtKB-KW"/>
</dbReference>
<name>A0AA88YJU1_PINIB</name>
<evidence type="ECO:0000313" key="21">
    <source>
        <dbReference type="EMBL" id="KAK3106339.1"/>
    </source>
</evidence>
<evidence type="ECO:0000256" key="1">
    <source>
        <dbReference type="ARBA" id="ARBA00004275"/>
    </source>
</evidence>
<proteinExistence type="predicted"/>
<accession>A0AA88YJU1</accession>
<dbReference type="GO" id="GO:0005777">
    <property type="term" value="C:peroxisome"/>
    <property type="evidence" value="ECO:0007669"/>
    <property type="project" value="UniProtKB-SubCell"/>
</dbReference>
<evidence type="ECO:0000313" key="22">
    <source>
        <dbReference type="Proteomes" id="UP001186944"/>
    </source>
</evidence>
<comment type="pathway">
    <text evidence="2">Lipid metabolism.</text>
</comment>
<evidence type="ECO:0000256" key="7">
    <source>
        <dbReference type="ARBA" id="ARBA00023002"/>
    </source>
</evidence>
<comment type="catalytic activity">
    <reaction evidence="18">
        <text>a (2E)-enoyl-CoA + NADPH + H(+) = a 2,3-saturated acyl-CoA + NADP(+)</text>
        <dbReference type="Rhea" id="RHEA:33763"/>
        <dbReference type="ChEBI" id="CHEBI:15378"/>
        <dbReference type="ChEBI" id="CHEBI:57783"/>
        <dbReference type="ChEBI" id="CHEBI:58349"/>
        <dbReference type="ChEBI" id="CHEBI:58856"/>
        <dbReference type="ChEBI" id="CHEBI:65111"/>
        <dbReference type="EC" id="1.3.1.38"/>
    </reaction>
    <physiologicalReaction direction="left-to-right" evidence="18">
        <dbReference type="Rhea" id="RHEA:33764"/>
    </physiologicalReaction>
</comment>
<evidence type="ECO:0000256" key="4">
    <source>
        <dbReference type="ARBA" id="ARBA00022553"/>
    </source>
</evidence>
<gene>
    <name evidence="21" type="ORF">FSP39_018084</name>
</gene>
<comment type="catalytic activity">
    <reaction evidence="15">
        <text>(2E)-dodecenoyl-CoA + NADPH + H(+) = dodecanoyl-CoA + NADP(+)</text>
        <dbReference type="Rhea" id="RHEA:44964"/>
        <dbReference type="ChEBI" id="CHEBI:15378"/>
        <dbReference type="ChEBI" id="CHEBI:57330"/>
        <dbReference type="ChEBI" id="CHEBI:57375"/>
        <dbReference type="ChEBI" id="CHEBI:57783"/>
        <dbReference type="ChEBI" id="CHEBI:58349"/>
    </reaction>
    <physiologicalReaction direction="left-to-right" evidence="15">
        <dbReference type="Rhea" id="RHEA:44965"/>
    </physiologicalReaction>
</comment>
<keyword evidence="5" id="KW-0276">Fatty acid metabolism</keyword>
<evidence type="ECO:0000256" key="18">
    <source>
        <dbReference type="ARBA" id="ARBA00049251"/>
    </source>
</evidence>
<comment type="function">
    <text evidence="11">Participates in chain elongation of fatty acids. Catalyzes the reduction of trans-2-enoyl-CoAs of varying chain lengths from 6:1 to 16:1, having maximum activity with 10:1 CoA. Has no 2,4-dienoyl-CoA reductase activity.</text>
</comment>
<reference evidence="21" key="1">
    <citation type="submission" date="2019-08" db="EMBL/GenBank/DDBJ databases">
        <title>The improved chromosome-level genome for the pearl oyster Pinctada fucata martensii using PacBio sequencing and Hi-C.</title>
        <authorList>
            <person name="Zheng Z."/>
        </authorList>
    </citation>
    <scope>NUCLEOTIDE SEQUENCE</scope>
    <source>
        <strain evidence="21">ZZ-2019</strain>
        <tissue evidence="21">Adductor muscle</tissue>
    </source>
</reference>
<evidence type="ECO:0000256" key="6">
    <source>
        <dbReference type="ARBA" id="ARBA00022857"/>
    </source>
</evidence>
<sequence>VVNLISGTISKHGRLDYVVNNAGGQFRALFEHISLNGWNAVTGLNLTGTYLMCREAYKQYMKANGGAIVNILIDFTRGFPGNSHSGAARAGVDNLTKTLAVEWAPAGVRINSVAPVSVIYTDTAAALYGEESVKSNIPRIPLKRLGTPEEISTAVCFLLSPSAAYITGETIKVDGGISFYMTQGYEVPGNVKIVKENSIGEK</sequence>
<comment type="catalytic activity">
    <reaction evidence="17">
        <text>(2E)-hexenoyl-CoA + NADPH + H(+) = hexanoyl-CoA + NADP(+)</text>
        <dbReference type="Rhea" id="RHEA:44956"/>
        <dbReference type="ChEBI" id="CHEBI:15378"/>
        <dbReference type="ChEBI" id="CHEBI:57783"/>
        <dbReference type="ChEBI" id="CHEBI:58349"/>
        <dbReference type="ChEBI" id="CHEBI:62077"/>
        <dbReference type="ChEBI" id="CHEBI:62620"/>
    </reaction>
    <physiologicalReaction direction="left-to-right" evidence="17">
        <dbReference type="Rhea" id="RHEA:44957"/>
    </physiologicalReaction>
</comment>
<feature type="non-terminal residue" evidence="21">
    <location>
        <position position="1"/>
    </location>
</feature>
<dbReference type="GO" id="GO:0033306">
    <property type="term" value="P:phytol metabolic process"/>
    <property type="evidence" value="ECO:0007669"/>
    <property type="project" value="TreeGrafter"/>
</dbReference>
<evidence type="ECO:0000256" key="17">
    <source>
        <dbReference type="ARBA" id="ARBA00049108"/>
    </source>
</evidence>
<keyword evidence="22" id="KW-1185">Reference proteome</keyword>
<dbReference type="Proteomes" id="UP001186944">
    <property type="component" value="Unassembled WGS sequence"/>
</dbReference>
<dbReference type="PANTHER" id="PTHR24317">
    <property type="entry name" value="PEROXISOMAL TRANS-2-ENOYL-COA REDUCTASE"/>
    <property type="match status" value="1"/>
</dbReference>